<comment type="caution">
    <text evidence="1">The sequence shown here is derived from an EMBL/GenBank/DDBJ whole genome shotgun (WGS) entry which is preliminary data.</text>
</comment>
<sequence>MAKKWFQHVDEDGSLVTNVNIANVDIEDVVALRKAGLPHPTSVFENGALTEALEVDSSFE</sequence>
<dbReference type="AlphaFoldDB" id="A0A225VJ67"/>
<proteinExistence type="predicted"/>
<organism evidence="1 2">
    <name type="scientific">Phytophthora megakarya</name>
    <dbReference type="NCBI Taxonomy" id="4795"/>
    <lineage>
        <taxon>Eukaryota</taxon>
        <taxon>Sar</taxon>
        <taxon>Stramenopiles</taxon>
        <taxon>Oomycota</taxon>
        <taxon>Peronosporomycetes</taxon>
        <taxon>Peronosporales</taxon>
        <taxon>Peronosporaceae</taxon>
        <taxon>Phytophthora</taxon>
    </lineage>
</organism>
<dbReference type="EMBL" id="NBNE01004644">
    <property type="protein sequence ID" value="OWZ05029.1"/>
    <property type="molecule type" value="Genomic_DNA"/>
</dbReference>
<accession>A0A225VJ67</accession>
<reference evidence="2" key="1">
    <citation type="submission" date="2017-03" db="EMBL/GenBank/DDBJ databases">
        <title>Phytopthora megakarya and P. palmivora, two closely related causual agents of cacao black pod achieved similar genome size and gene model numbers by different mechanisms.</title>
        <authorList>
            <person name="Ali S."/>
            <person name="Shao J."/>
            <person name="Larry D.J."/>
            <person name="Kronmiller B."/>
            <person name="Shen D."/>
            <person name="Strem M.D."/>
            <person name="Melnick R.L."/>
            <person name="Guiltinan M.J."/>
            <person name="Tyler B.M."/>
            <person name="Meinhardt L.W."/>
            <person name="Bailey B.A."/>
        </authorList>
    </citation>
    <scope>NUCLEOTIDE SEQUENCE [LARGE SCALE GENOMIC DNA]</scope>
    <source>
        <strain evidence="2">zdho120</strain>
    </source>
</reference>
<keyword evidence="2" id="KW-1185">Reference proteome</keyword>
<protein>
    <submittedName>
        <fullName evidence="1">Crinkler (CRN)</fullName>
    </submittedName>
</protein>
<evidence type="ECO:0000313" key="1">
    <source>
        <dbReference type="EMBL" id="OWZ05029.1"/>
    </source>
</evidence>
<dbReference type="Proteomes" id="UP000198211">
    <property type="component" value="Unassembled WGS sequence"/>
</dbReference>
<evidence type="ECO:0000313" key="2">
    <source>
        <dbReference type="Proteomes" id="UP000198211"/>
    </source>
</evidence>
<gene>
    <name evidence="1" type="ORF">PHMEG_00022958</name>
</gene>
<name>A0A225VJ67_9STRA</name>